<dbReference type="AlphaFoldDB" id="A0A165UDK9"/>
<keyword evidence="2" id="KW-1185">Reference proteome</keyword>
<evidence type="ECO:0000313" key="2">
    <source>
        <dbReference type="Proteomes" id="UP000076727"/>
    </source>
</evidence>
<protein>
    <submittedName>
        <fullName evidence="1">Uncharacterized protein</fullName>
    </submittedName>
</protein>
<evidence type="ECO:0000313" key="1">
    <source>
        <dbReference type="EMBL" id="KZT74757.1"/>
    </source>
</evidence>
<dbReference type="EMBL" id="KV429032">
    <property type="protein sequence ID" value="KZT74757.1"/>
    <property type="molecule type" value="Genomic_DNA"/>
</dbReference>
<reference evidence="1 2" key="1">
    <citation type="journal article" date="2016" name="Mol. Biol. Evol.">
        <title>Comparative Genomics of Early-Diverging Mushroom-Forming Fungi Provides Insights into the Origins of Lignocellulose Decay Capabilities.</title>
        <authorList>
            <person name="Nagy L.G."/>
            <person name="Riley R."/>
            <person name="Tritt A."/>
            <person name="Adam C."/>
            <person name="Daum C."/>
            <person name="Floudas D."/>
            <person name="Sun H."/>
            <person name="Yadav J.S."/>
            <person name="Pangilinan J."/>
            <person name="Larsson K.H."/>
            <person name="Matsuura K."/>
            <person name="Barry K."/>
            <person name="Labutti K."/>
            <person name="Kuo R."/>
            <person name="Ohm R.A."/>
            <person name="Bhattacharya S.S."/>
            <person name="Shirouzu T."/>
            <person name="Yoshinaga Y."/>
            <person name="Martin F.M."/>
            <person name="Grigoriev I.V."/>
            <person name="Hibbett D.S."/>
        </authorList>
    </citation>
    <scope>NUCLEOTIDE SEQUENCE [LARGE SCALE GENOMIC DNA]</scope>
    <source>
        <strain evidence="1 2">L-15889</strain>
    </source>
</reference>
<sequence length="67" mass="7205">MHLVDSSVINLTTELLAFDLCDVPGWVSTSTPMVVHSSESVMSLPFMTASSSRKSQAHPSALSLIWA</sequence>
<dbReference type="Proteomes" id="UP000076727">
    <property type="component" value="Unassembled WGS sequence"/>
</dbReference>
<gene>
    <name evidence="1" type="ORF">DAEQUDRAFT_719938</name>
</gene>
<accession>A0A165UDK9</accession>
<name>A0A165UDK9_9APHY</name>
<proteinExistence type="predicted"/>
<organism evidence="1 2">
    <name type="scientific">Daedalea quercina L-15889</name>
    <dbReference type="NCBI Taxonomy" id="1314783"/>
    <lineage>
        <taxon>Eukaryota</taxon>
        <taxon>Fungi</taxon>
        <taxon>Dikarya</taxon>
        <taxon>Basidiomycota</taxon>
        <taxon>Agaricomycotina</taxon>
        <taxon>Agaricomycetes</taxon>
        <taxon>Polyporales</taxon>
        <taxon>Fomitopsis</taxon>
    </lineage>
</organism>